<keyword evidence="3" id="KW-1185">Reference proteome</keyword>
<evidence type="ECO:0000313" key="3">
    <source>
        <dbReference type="Proteomes" id="UP000664859"/>
    </source>
</evidence>
<evidence type="ECO:0000256" key="1">
    <source>
        <dbReference type="SAM" id="MobiDB-lite"/>
    </source>
</evidence>
<feature type="compositionally biased region" description="Basic and acidic residues" evidence="1">
    <location>
        <begin position="204"/>
        <end position="215"/>
    </location>
</feature>
<comment type="caution">
    <text evidence="2">The sequence shown here is derived from an EMBL/GenBank/DDBJ whole genome shotgun (WGS) entry which is preliminary data.</text>
</comment>
<dbReference type="Proteomes" id="UP000664859">
    <property type="component" value="Unassembled WGS sequence"/>
</dbReference>
<feature type="region of interest" description="Disordered" evidence="1">
    <location>
        <begin position="260"/>
        <end position="282"/>
    </location>
</feature>
<evidence type="ECO:0000313" key="2">
    <source>
        <dbReference type="EMBL" id="KAG5182757.1"/>
    </source>
</evidence>
<organism evidence="2 3">
    <name type="scientific">Tribonema minus</name>
    <dbReference type="NCBI Taxonomy" id="303371"/>
    <lineage>
        <taxon>Eukaryota</taxon>
        <taxon>Sar</taxon>
        <taxon>Stramenopiles</taxon>
        <taxon>Ochrophyta</taxon>
        <taxon>PX clade</taxon>
        <taxon>Xanthophyceae</taxon>
        <taxon>Tribonematales</taxon>
        <taxon>Tribonemataceae</taxon>
        <taxon>Tribonema</taxon>
    </lineage>
</organism>
<gene>
    <name evidence="2" type="ORF">JKP88DRAFT_348742</name>
</gene>
<dbReference type="EMBL" id="JAFCMP010000224">
    <property type="protein sequence ID" value="KAG5182757.1"/>
    <property type="molecule type" value="Genomic_DNA"/>
</dbReference>
<accession>A0A836CEG1</accession>
<protein>
    <submittedName>
        <fullName evidence="2">Uncharacterized protein</fullName>
    </submittedName>
</protein>
<feature type="region of interest" description="Disordered" evidence="1">
    <location>
        <begin position="204"/>
        <end position="227"/>
    </location>
</feature>
<proteinExistence type="predicted"/>
<feature type="compositionally biased region" description="Gly residues" evidence="1">
    <location>
        <begin position="216"/>
        <end position="227"/>
    </location>
</feature>
<sequence length="508" mass="51049">MAPLPDGKASCQADQFGGGGAAAEGTVSGAAAAPPAAAAAAAAAAGERSQSIGVQAQQGAQHPGSLQFAATFPVSQTEYLELETARRHVPRRSRGTQPFDLRVVERILALDVGNGSAAAAATAAGSAMAPQRCSRKRQQRQSQARWCRAHTSGEMLCDTCRGPCCGGGGGGTGGGSSGGGDAIAAQTRLMAEMARMMRAVTGLVKERSGADKSADGGRGGSRAGGGGSAVCSGIGAHATSHGDAAGGAAVQRTLSDARRNHEYTPPRLPSPGAQPAACAAPPFSPSAARLDFATAAAPRGPQHAGPAAGADAGAAEGELTRAGLLARVASQLERMEAEERRLAERLAPKRRSEERAAAALPLGALFALCDGAPPPPAAALLRSGSTEAYESLGTAMEVPAAPLLEAGAAAQGAGEGGQEAAAAAAAAAATWSIDVSLPSTEAAEIEEHRRAFLRHRRVQESALEGTGLRQCDVVELLADDIVKDLIAGCAGEIEGLFVDYAEKLLRRV</sequence>
<feature type="compositionally biased region" description="Low complexity" evidence="1">
    <location>
        <begin position="270"/>
        <end position="282"/>
    </location>
</feature>
<reference evidence="2" key="1">
    <citation type="submission" date="2021-02" db="EMBL/GenBank/DDBJ databases">
        <title>First Annotated Genome of the Yellow-green Alga Tribonema minus.</title>
        <authorList>
            <person name="Mahan K.M."/>
        </authorList>
    </citation>
    <scope>NUCLEOTIDE SEQUENCE</scope>
    <source>
        <strain evidence="2">UTEX B ZZ1240</strain>
    </source>
</reference>
<name>A0A836CEG1_9STRA</name>
<dbReference type="AlphaFoldDB" id="A0A836CEG1"/>